<evidence type="ECO:0000313" key="3">
    <source>
        <dbReference type="Proteomes" id="UP000625711"/>
    </source>
</evidence>
<organism evidence="2 3">
    <name type="scientific">Rhynchophorus ferrugineus</name>
    <name type="common">Red palm weevil</name>
    <name type="synonym">Curculio ferrugineus</name>
    <dbReference type="NCBI Taxonomy" id="354439"/>
    <lineage>
        <taxon>Eukaryota</taxon>
        <taxon>Metazoa</taxon>
        <taxon>Ecdysozoa</taxon>
        <taxon>Arthropoda</taxon>
        <taxon>Hexapoda</taxon>
        <taxon>Insecta</taxon>
        <taxon>Pterygota</taxon>
        <taxon>Neoptera</taxon>
        <taxon>Endopterygota</taxon>
        <taxon>Coleoptera</taxon>
        <taxon>Polyphaga</taxon>
        <taxon>Cucujiformia</taxon>
        <taxon>Curculionidae</taxon>
        <taxon>Dryophthorinae</taxon>
        <taxon>Rhynchophorus</taxon>
    </lineage>
</organism>
<reference evidence="2" key="1">
    <citation type="submission" date="2020-08" db="EMBL/GenBank/DDBJ databases">
        <title>Genome sequencing and assembly of the red palm weevil Rhynchophorus ferrugineus.</title>
        <authorList>
            <person name="Dias G.B."/>
            <person name="Bergman C.M."/>
            <person name="Manee M."/>
        </authorList>
    </citation>
    <scope>NUCLEOTIDE SEQUENCE</scope>
    <source>
        <strain evidence="2">AA-2017</strain>
        <tissue evidence="2">Whole larva</tissue>
    </source>
</reference>
<dbReference type="EMBL" id="JAACXV010000156">
    <property type="protein sequence ID" value="KAF7282831.1"/>
    <property type="molecule type" value="Genomic_DNA"/>
</dbReference>
<keyword evidence="3" id="KW-1185">Reference proteome</keyword>
<protein>
    <submittedName>
        <fullName evidence="2">Uncharacterized protein</fullName>
    </submittedName>
</protein>
<comment type="caution">
    <text evidence="2">The sequence shown here is derived from an EMBL/GenBank/DDBJ whole genome shotgun (WGS) entry which is preliminary data.</text>
</comment>
<proteinExistence type="predicted"/>
<name>A0A834INF8_RHYFE</name>
<feature type="region of interest" description="Disordered" evidence="1">
    <location>
        <begin position="64"/>
        <end position="93"/>
    </location>
</feature>
<evidence type="ECO:0000256" key="1">
    <source>
        <dbReference type="SAM" id="MobiDB-lite"/>
    </source>
</evidence>
<evidence type="ECO:0000313" key="2">
    <source>
        <dbReference type="EMBL" id="KAF7282831.1"/>
    </source>
</evidence>
<dbReference type="AlphaFoldDB" id="A0A834INF8"/>
<sequence length="93" mass="10364">MEICGGFFSTVAPKTSLMESPKTFGVTRTGWSYAMLSNGEGTPSPQIGKARVNFPAEMLEESENYGRPSLMSRRNRSMSAWSDMSSSWKLDER</sequence>
<feature type="compositionally biased region" description="Low complexity" evidence="1">
    <location>
        <begin position="77"/>
        <end position="93"/>
    </location>
</feature>
<accession>A0A834INF8</accession>
<gene>
    <name evidence="2" type="ORF">GWI33_001969</name>
</gene>
<dbReference type="Proteomes" id="UP000625711">
    <property type="component" value="Unassembled WGS sequence"/>
</dbReference>